<dbReference type="Proteomes" id="UP001251528">
    <property type="component" value="Unassembled WGS sequence"/>
</dbReference>
<proteinExistence type="predicted"/>
<accession>A0AAJ0FV12</accession>
<evidence type="ECO:0000313" key="3">
    <source>
        <dbReference type="Proteomes" id="UP001251528"/>
    </source>
</evidence>
<evidence type="ECO:0000313" key="2">
    <source>
        <dbReference type="EMBL" id="KAK2601559.1"/>
    </source>
</evidence>
<sequence length="370" mass="41942">MDLNELVHDISTKLEVEISDVSGLMDGQSHQIYQLKYPRGEVWSLRIPKTEAAASIGKRGMSVLNHLKKVQPALQVPKPIYQSNEYALLSFLDGDTLGAWDSAKLPEKRRHQLLNSLAAFLFELWLSPAPQSGKKLMKTKFYVIQVFANLATNQVCSKSYREWLRDEIDKAFLRSLPESSGWGDPLTFLYRRANMESVIAVGNCVKVAVRHGDLNAWNIIVDEEGISGVIDWDTAQYVPMPAAVHHPLFIADIPGWSNDIPEGMTFQEDRAYLEVMLHKLATERRDSNGLWIADLLKTSCERQFFELSLRNKRINICYIDMRIENTMVDKAVVKEQLDALLSISPKFRGHPDILKLYLRLDGGGSVLLNS</sequence>
<dbReference type="InterPro" id="IPR002575">
    <property type="entry name" value="Aminoglycoside_PTrfase"/>
</dbReference>
<organism evidence="2 3">
    <name type="scientific">Conoideocrella luteorostrata</name>
    <dbReference type="NCBI Taxonomy" id="1105319"/>
    <lineage>
        <taxon>Eukaryota</taxon>
        <taxon>Fungi</taxon>
        <taxon>Dikarya</taxon>
        <taxon>Ascomycota</taxon>
        <taxon>Pezizomycotina</taxon>
        <taxon>Sordariomycetes</taxon>
        <taxon>Hypocreomycetidae</taxon>
        <taxon>Hypocreales</taxon>
        <taxon>Clavicipitaceae</taxon>
        <taxon>Conoideocrella</taxon>
    </lineage>
</organism>
<gene>
    <name evidence="2" type="ORF">QQS21_004877</name>
</gene>
<feature type="domain" description="Aminoglycoside phosphotransferase" evidence="1">
    <location>
        <begin position="22"/>
        <end position="238"/>
    </location>
</feature>
<comment type="caution">
    <text evidence="2">The sequence shown here is derived from an EMBL/GenBank/DDBJ whole genome shotgun (WGS) entry which is preliminary data.</text>
</comment>
<dbReference type="PANTHER" id="PTHR21310:SF15">
    <property type="entry name" value="AMINOGLYCOSIDE PHOSPHOTRANSFERASE DOMAIN-CONTAINING PROTEIN"/>
    <property type="match status" value="1"/>
</dbReference>
<dbReference type="PANTHER" id="PTHR21310">
    <property type="entry name" value="AMINOGLYCOSIDE PHOSPHOTRANSFERASE-RELATED-RELATED"/>
    <property type="match status" value="1"/>
</dbReference>
<protein>
    <recommendedName>
        <fullName evidence="1">Aminoglycoside phosphotransferase domain-containing protein</fullName>
    </recommendedName>
</protein>
<dbReference type="AlphaFoldDB" id="A0AAJ0FV12"/>
<dbReference type="EMBL" id="JASWJB010000075">
    <property type="protein sequence ID" value="KAK2601559.1"/>
    <property type="molecule type" value="Genomic_DNA"/>
</dbReference>
<reference evidence="2" key="1">
    <citation type="submission" date="2023-06" db="EMBL/GenBank/DDBJ databases">
        <title>Conoideocrella luteorostrata (Hypocreales: Clavicipitaceae), a potential biocontrol fungus for elongate hemlock scale in United States Christmas tree production areas.</title>
        <authorList>
            <person name="Barrett H."/>
            <person name="Lovett B."/>
            <person name="Macias A.M."/>
            <person name="Stajich J.E."/>
            <person name="Kasson M.T."/>
        </authorList>
    </citation>
    <scope>NUCLEOTIDE SEQUENCE</scope>
    <source>
        <strain evidence="2">ARSEF 14590</strain>
    </source>
</reference>
<dbReference type="InterPro" id="IPR011009">
    <property type="entry name" value="Kinase-like_dom_sf"/>
</dbReference>
<dbReference type="InterPro" id="IPR051678">
    <property type="entry name" value="AGP_Transferase"/>
</dbReference>
<name>A0AAJ0FV12_9HYPO</name>
<dbReference type="Pfam" id="PF01636">
    <property type="entry name" value="APH"/>
    <property type="match status" value="1"/>
</dbReference>
<keyword evidence="3" id="KW-1185">Reference proteome</keyword>
<dbReference type="SUPFAM" id="SSF56112">
    <property type="entry name" value="Protein kinase-like (PK-like)"/>
    <property type="match status" value="1"/>
</dbReference>
<dbReference type="Gene3D" id="3.90.1200.10">
    <property type="match status" value="1"/>
</dbReference>
<evidence type="ECO:0000259" key="1">
    <source>
        <dbReference type="Pfam" id="PF01636"/>
    </source>
</evidence>